<dbReference type="Gene3D" id="3.30.930.10">
    <property type="entry name" value="Bira Bifunctional Protein, Domain 2"/>
    <property type="match status" value="1"/>
</dbReference>
<evidence type="ECO:0000256" key="5">
    <source>
        <dbReference type="ARBA" id="ARBA00022598"/>
    </source>
</evidence>
<dbReference type="EMBL" id="FOOX01000026">
    <property type="protein sequence ID" value="SFH35088.1"/>
    <property type="molecule type" value="Genomic_DNA"/>
</dbReference>
<organism evidence="15 16">
    <name type="scientific">Desulfotruncus arcticus DSM 17038</name>
    <dbReference type="NCBI Taxonomy" id="1121424"/>
    <lineage>
        <taxon>Bacteria</taxon>
        <taxon>Bacillati</taxon>
        <taxon>Bacillota</taxon>
        <taxon>Clostridia</taxon>
        <taxon>Eubacteriales</taxon>
        <taxon>Desulfallaceae</taxon>
        <taxon>Desulfotruncus</taxon>
    </lineage>
</organism>
<evidence type="ECO:0000256" key="6">
    <source>
        <dbReference type="ARBA" id="ARBA00022723"/>
    </source>
</evidence>
<dbReference type="GO" id="GO:0140096">
    <property type="term" value="F:catalytic activity, acting on a protein"/>
    <property type="evidence" value="ECO:0007669"/>
    <property type="project" value="UniProtKB-ARBA"/>
</dbReference>
<keyword evidence="10 13" id="KW-0648">Protein biosynthesis</keyword>
<keyword evidence="5 13" id="KW-0436">Ligase</keyword>
<keyword evidence="4 13" id="KW-0963">Cytoplasm</keyword>
<dbReference type="Pfam" id="PF01409">
    <property type="entry name" value="tRNA-synt_2d"/>
    <property type="match status" value="1"/>
</dbReference>
<keyword evidence="6 13" id="KW-0479">Metal-binding</keyword>
<dbReference type="AlphaFoldDB" id="A0A1I2ZB57"/>
<comment type="subcellular location">
    <subcellularLocation>
        <location evidence="1 13">Cytoplasm</location>
    </subcellularLocation>
</comment>
<evidence type="ECO:0000256" key="10">
    <source>
        <dbReference type="ARBA" id="ARBA00022917"/>
    </source>
</evidence>
<dbReference type="InterPro" id="IPR004529">
    <property type="entry name" value="Phe-tRNA-synth_IIc_asu"/>
</dbReference>
<feature type="binding site" evidence="13">
    <location>
        <position position="255"/>
    </location>
    <ligand>
        <name>Mg(2+)</name>
        <dbReference type="ChEBI" id="CHEBI:18420"/>
        <note>shared with beta subunit</note>
    </ligand>
</feature>
<comment type="similarity">
    <text evidence="2 13">Belongs to the class-II aminoacyl-tRNA synthetase family. Phe-tRNA synthetase alpha subunit type 1 subfamily.</text>
</comment>
<keyword evidence="8 13" id="KW-0067">ATP-binding</keyword>
<evidence type="ECO:0000256" key="7">
    <source>
        <dbReference type="ARBA" id="ARBA00022741"/>
    </source>
</evidence>
<dbReference type="FunFam" id="3.30.930.10:FF:000003">
    <property type="entry name" value="Phenylalanine--tRNA ligase alpha subunit"/>
    <property type="match status" value="1"/>
</dbReference>
<evidence type="ECO:0000256" key="13">
    <source>
        <dbReference type="HAMAP-Rule" id="MF_00281"/>
    </source>
</evidence>
<dbReference type="RefSeq" id="WP_092475553.1">
    <property type="nucleotide sequence ID" value="NZ_FOOX01000026.1"/>
</dbReference>
<comment type="catalytic activity">
    <reaction evidence="12 13">
        <text>tRNA(Phe) + L-phenylalanine + ATP = L-phenylalanyl-tRNA(Phe) + AMP + diphosphate + H(+)</text>
        <dbReference type="Rhea" id="RHEA:19413"/>
        <dbReference type="Rhea" id="RHEA-COMP:9668"/>
        <dbReference type="Rhea" id="RHEA-COMP:9699"/>
        <dbReference type="ChEBI" id="CHEBI:15378"/>
        <dbReference type="ChEBI" id="CHEBI:30616"/>
        <dbReference type="ChEBI" id="CHEBI:33019"/>
        <dbReference type="ChEBI" id="CHEBI:58095"/>
        <dbReference type="ChEBI" id="CHEBI:78442"/>
        <dbReference type="ChEBI" id="CHEBI:78531"/>
        <dbReference type="ChEBI" id="CHEBI:456215"/>
        <dbReference type="EC" id="6.1.1.20"/>
    </reaction>
</comment>
<dbReference type="InterPro" id="IPR004188">
    <property type="entry name" value="Phe-tRNA_ligase_II_N"/>
</dbReference>
<dbReference type="GO" id="GO:0005737">
    <property type="term" value="C:cytoplasm"/>
    <property type="evidence" value="ECO:0007669"/>
    <property type="project" value="UniProtKB-SubCell"/>
</dbReference>
<dbReference type="GO" id="GO:0004826">
    <property type="term" value="F:phenylalanine-tRNA ligase activity"/>
    <property type="evidence" value="ECO:0007669"/>
    <property type="project" value="UniProtKB-UniRule"/>
</dbReference>
<evidence type="ECO:0000256" key="11">
    <source>
        <dbReference type="ARBA" id="ARBA00023146"/>
    </source>
</evidence>
<dbReference type="OrthoDB" id="9800719at2"/>
<evidence type="ECO:0000259" key="14">
    <source>
        <dbReference type="PROSITE" id="PS50862"/>
    </source>
</evidence>
<dbReference type="SUPFAM" id="SSF55681">
    <property type="entry name" value="Class II aaRS and biotin synthetases"/>
    <property type="match status" value="1"/>
</dbReference>
<dbReference type="GO" id="GO:0000049">
    <property type="term" value="F:tRNA binding"/>
    <property type="evidence" value="ECO:0007669"/>
    <property type="project" value="InterPro"/>
</dbReference>
<feature type="domain" description="Aminoacyl-transfer RNA synthetases class-II family profile" evidence="14">
    <location>
        <begin position="111"/>
        <end position="319"/>
    </location>
</feature>
<dbReference type="SUPFAM" id="SSF46589">
    <property type="entry name" value="tRNA-binding arm"/>
    <property type="match status" value="1"/>
</dbReference>
<dbReference type="PANTHER" id="PTHR11538:SF41">
    <property type="entry name" value="PHENYLALANINE--TRNA LIGASE, MITOCHONDRIAL"/>
    <property type="match status" value="1"/>
</dbReference>
<protein>
    <recommendedName>
        <fullName evidence="13">Phenylalanine--tRNA ligase alpha subunit</fullName>
        <ecNumber evidence="13">6.1.1.20</ecNumber>
    </recommendedName>
    <alternativeName>
        <fullName evidence="13">Phenylalanyl-tRNA synthetase alpha subunit</fullName>
        <shortName evidence="13">PheRS</shortName>
    </alternativeName>
</protein>
<proteinExistence type="inferred from homology"/>
<evidence type="ECO:0000256" key="8">
    <source>
        <dbReference type="ARBA" id="ARBA00022840"/>
    </source>
</evidence>
<evidence type="ECO:0000256" key="2">
    <source>
        <dbReference type="ARBA" id="ARBA00010207"/>
    </source>
</evidence>
<dbReference type="HAMAP" id="MF_00281">
    <property type="entry name" value="Phe_tRNA_synth_alpha1"/>
    <property type="match status" value="1"/>
</dbReference>
<keyword evidence="9 13" id="KW-0460">Magnesium</keyword>
<evidence type="ECO:0000256" key="9">
    <source>
        <dbReference type="ARBA" id="ARBA00022842"/>
    </source>
</evidence>
<dbReference type="STRING" id="341036.SAMN05660649_04853"/>
<name>A0A1I2ZB57_9FIRM</name>
<dbReference type="InterPro" id="IPR002319">
    <property type="entry name" value="Phenylalanyl-tRNA_Synthase"/>
</dbReference>
<evidence type="ECO:0000256" key="4">
    <source>
        <dbReference type="ARBA" id="ARBA00022490"/>
    </source>
</evidence>
<dbReference type="InterPro" id="IPR006195">
    <property type="entry name" value="aa-tRNA-synth_II"/>
</dbReference>
<comment type="cofactor">
    <cofactor evidence="13">
        <name>Mg(2+)</name>
        <dbReference type="ChEBI" id="CHEBI:18420"/>
    </cofactor>
    <text evidence="13">Binds 2 magnesium ions per tetramer.</text>
</comment>
<evidence type="ECO:0000313" key="16">
    <source>
        <dbReference type="Proteomes" id="UP000199337"/>
    </source>
</evidence>
<gene>
    <name evidence="13" type="primary">pheS</name>
    <name evidence="15" type="ORF">SAMN05660649_04853</name>
</gene>
<accession>A0A1I2ZB57</accession>
<comment type="subunit">
    <text evidence="3 13">Tetramer of two alpha and two beta subunits.</text>
</comment>
<dbReference type="Proteomes" id="UP000199337">
    <property type="component" value="Unassembled WGS sequence"/>
</dbReference>
<evidence type="ECO:0000313" key="15">
    <source>
        <dbReference type="EMBL" id="SFH35088.1"/>
    </source>
</evidence>
<keyword evidence="11 13" id="KW-0030">Aminoacyl-tRNA synthetase</keyword>
<reference evidence="16" key="1">
    <citation type="submission" date="2016-10" db="EMBL/GenBank/DDBJ databases">
        <authorList>
            <person name="Varghese N."/>
            <person name="Submissions S."/>
        </authorList>
    </citation>
    <scope>NUCLEOTIDE SEQUENCE [LARGE SCALE GENOMIC DNA]</scope>
    <source>
        <strain evidence="16">DSM 17038</strain>
    </source>
</reference>
<keyword evidence="16" id="KW-1185">Reference proteome</keyword>
<dbReference type="GO" id="GO:0016740">
    <property type="term" value="F:transferase activity"/>
    <property type="evidence" value="ECO:0007669"/>
    <property type="project" value="UniProtKB-ARBA"/>
</dbReference>
<dbReference type="InterPro" id="IPR010978">
    <property type="entry name" value="tRNA-bd_arm"/>
</dbReference>
<dbReference type="GO" id="GO:0000287">
    <property type="term" value="F:magnesium ion binding"/>
    <property type="evidence" value="ECO:0007669"/>
    <property type="project" value="UniProtKB-UniRule"/>
</dbReference>
<dbReference type="GO" id="GO:0006432">
    <property type="term" value="P:phenylalanyl-tRNA aminoacylation"/>
    <property type="evidence" value="ECO:0007669"/>
    <property type="project" value="UniProtKB-UniRule"/>
</dbReference>
<dbReference type="InterPro" id="IPR045864">
    <property type="entry name" value="aa-tRNA-synth_II/BPL/LPL"/>
</dbReference>
<dbReference type="PROSITE" id="PS50862">
    <property type="entry name" value="AA_TRNA_LIGASE_II"/>
    <property type="match status" value="1"/>
</dbReference>
<dbReference type="GO" id="GO:0005524">
    <property type="term" value="F:ATP binding"/>
    <property type="evidence" value="ECO:0007669"/>
    <property type="project" value="UniProtKB-UniRule"/>
</dbReference>
<sequence length="340" mass="38327">MEEKLNAILSDAREALAKTDNLDELNGVRVRYLGKKGSLTTVLRGMGGLTPEERPKVGQLANEVRTEIESILEQRLAEIKRKVKAIKLAGEKIDVTLPGTPFLTGHKHPLSAVQEEIENIFLGMGYSIEEGPEIEMDYYNFEALNLPKDHPARDMQDSFFISPEVLLRTHTSPVQVRTMERTVPHLPVRIIAPGKVYRRDDDATHSPMFHQVEGLVIDKRITFGDLKGTLQVFAEKMFGAKTRTRFRPSYFPFTEPSAEVDISCGMCDGKGCRVCSHTGWLEILGCGMVHPRVLEMSGYNSEDVTGFAFGMGIERIAMLKYDIDDMRLLFDNDLRFLAQF</sequence>
<evidence type="ECO:0000256" key="3">
    <source>
        <dbReference type="ARBA" id="ARBA00011209"/>
    </source>
</evidence>
<dbReference type="Pfam" id="PF02912">
    <property type="entry name" value="Phe_tRNA-synt_N"/>
    <property type="match status" value="1"/>
</dbReference>
<evidence type="ECO:0000256" key="12">
    <source>
        <dbReference type="ARBA" id="ARBA00049255"/>
    </source>
</evidence>
<evidence type="ECO:0000256" key="1">
    <source>
        <dbReference type="ARBA" id="ARBA00004496"/>
    </source>
</evidence>
<dbReference type="NCBIfam" id="TIGR00468">
    <property type="entry name" value="pheS"/>
    <property type="match status" value="1"/>
</dbReference>
<dbReference type="EC" id="6.1.1.20" evidence="13"/>
<dbReference type="PANTHER" id="PTHR11538">
    <property type="entry name" value="PHENYLALANYL-TRNA SYNTHETASE"/>
    <property type="match status" value="1"/>
</dbReference>
<dbReference type="CDD" id="cd00496">
    <property type="entry name" value="PheRS_alpha_core"/>
    <property type="match status" value="1"/>
</dbReference>
<keyword evidence="7 13" id="KW-0547">Nucleotide-binding</keyword>
<dbReference type="InterPro" id="IPR022911">
    <property type="entry name" value="Phe_tRNA_ligase_alpha1_bac"/>
</dbReference>